<reference evidence="6 7" key="1">
    <citation type="submission" date="2014-08" db="EMBL/GenBank/DDBJ databases">
        <title>Genome sequences of NCPPB Pectobacterium isolates.</title>
        <authorList>
            <person name="Glover R.H."/>
            <person name="Sapp M."/>
            <person name="Elphinstone J."/>
        </authorList>
    </citation>
    <scope>NUCLEOTIDE SEQUENCE [LARGE SCALE GENOMIC DNA]</scope>
    <source>
        <strain evidence="6 7">NCPPB 2793</strain>
    </source>
</reference>
<keyword evidence="2" id="KW-0963">Cytoplasm</keyword>
<accession>A0ABR4V2N9</accession>
<sequence length="122" mass="13974">MSSLHQLFKDYQQLQALSRKMLGLASSSQWDELVDQEIVYVQLIESLSKRAIPADLDSVTQLNFRRILREILENEAQIKELLCKRMNDLSVLMKNSLAQQNVNATYGEFSEQRLLPGSVSSE</sequence>
<keyword evidence="3" id="KW-1005">Bacterial flagellum biogenesis</keyword>
<dbReference type="InterPro" id="IPR008622">
    <property type="entry name" value="FliT"/>
</dbReference>
<keyword evidence="4" id="KW-0143">Chaperone</keyword>
<evidence type="ECO:0000256" key="5">
    <source>
        <dbReference type="ARBA" id="ARBA00093797"/>
    </source>
</evidence>
<dbReference type="Pfam" id="PF05400">
    <property type="entry name" value="FliT"/>
    <property type="match status" value="1"/>
</dbReference>
<evidence type="ECO:0000313" key="6">
    <source>
        <dbReference type="EMBL" id="KFX21810.1"/>
    </source>
</evidence>
<dbReference type="Proteomes" id="UP000032869">
    <property type="component" value="Unassembled WGS sequence"/>
</dbReference>
<comment type="subcellular location">
    <subcellularLocation>
        <location evidence="1">Cytoplasm</location>
        <location evidence="1">Cytosol</location>
    </subcellularLocation>
</comment>
<keyword evidence="6" id="KW-0966">Cell projection</keyword>
<keyword evidence="7" id="KW-1185">Reference proteome</keyword>
<evidence type="ECO:0000313" key="7">
    <source>
        <dbReference type="Proteomes" id="UP000032869"/>
    </source>
</evidence>
<dbReference type="RefSeq" id="WP_039298739.1">
    <property type="nucleotide sequence ID" value="NZ_JQHL01000001.1"/>
</dbReference>
<evidence type="ECO:0000256" key="3">
    <source>
        <dbReference type="ARBA" id="ARBA00022795"/>
    </source>
</evidence>
<name>A0ABR4V2N9_9GAMM</name>
<organism evidence="6 7">
    <name type="scientific">Pectobacterium betavasculorum</name>
    <dbReference type="NCBI Taxonomy" id="55207"/>
    <lineage>
        <taxon>Bacteria</taxon>
        <taxon>Pseudomonadati</taxon>
        <taxon>Pseudomonadota</taxon>
        <taxon>Gammaproteobacteria</taxon>
        <taxon>Enterobacterales</taxon>
        <taxon>Pectobacteriaceae</taxon>
        <taxon>Pectobacterium</taxon>
    </lineage>
</organism>
<gene>
    <name evidence="6" type="ORF">JV35_01250</name>
</gene>
<dbReference type="Gene3D" id="1.20.58.380">
    <property type="entry name" value="Flagellar protein flit"/>
    <property type="match status" value="1"/>
</dbReference>
<keyword evidence="6" id="KW-0282">Flagellum</keyword>
<comment type="caution">
    <text evidence="6">The sequence shown here is derived from an EMBL/GenBank/DDBJ whole genome shotgun (WGS) entry which is preliminary data.</text>
</comment>
<evidence type="ECO:0000256" key="4">
    <source>
        <dbReference type="ARBA" id="ARBA00023186"/>
    </source>
</evidence>
<dbReference type="EMBL" id="JQHL01000001">
    <property type="protein sequence ID" value="KFX21810.1"/>
    <property type="molecule type" value="Genomic_DNA"/>
</dbReference>
<keyword evidence="6" id="KW-0969">Cilium</keyword>
<evidence type="ECO:0000256" key="1">
    <source>
        <dbReference type="ARBA" id="ARBA00004514"/>
    </source>
</evidence>
<evidence type="ECO:0000256" key="2">
    <source>
        <dbReference type="ARBA" id="ARBA00022490"/>
    </source>
</evidence>
<dbReference type="NCBIfam" id="NF007836">
    <property type="entry name" value="PRK10548.1"/>
    <property type="match status" value="1"/>
</dbReference>
<protein>
    <recommendedName>
        <fullName evidence="5">Flagellar protein FliT</fullName>
    </recommendedName>
</protein>
<proteinExistence type="predicted"/>